<dbReference type="SUPFAM" id="SSF48452">
    <property type="entry name" value="TPR-like"/>
    <property type="match status" value="1"/>
</dbReference>
<keyword evidence="4" id="KW-0472">Membrane</keyword>
<feature type="domain" description="RagB/SusD" evidence="6">
    <location>
        <begin position="279"/>
        <end position="459"/>
    </location>
</feature>
<dbReference type="Pfam" id="PF07980">
    <property type="entry name" value="SusD_RagB"/>
    <property type="match status" value="1"/>
</dbReference>
<evidence type="ECO:0000259" key="7">
    <source>
        <dbReference type="Pfam" id="PF14322"/>
    </source>
</evidence>
<gene>
    <name evidence="8" type="ORF">F7D59_01755</name>
</gene>
<evidence type="ECO:0000313" key="8">
    <source>
        <dbReference type="EMBL" id="MQN88622.1"/>
    </source>
</evidence>
<dbReference type="RefSeq" id="WP_153113084.1">
    <property type="nucleotide sequence ID" value="NZ_VZAS01000070.1"/>
</dbReference>
<dbReference type="Pfam" id="PF14322">
    <property type="entry name" value="SusD-like_3"/>
    <property type="match status" value="1"/>
</dbReference>
<dbReference type="InterPro" id="IPR012944">
    <property type="entry name" value="SusD_RagB_dom"/>
</dbReference>
<dbReference type="InterPro" id="IPR033985">
    <property type="entry name" value="SusD-like_N"/>
</dbReference>
<feature type="domain" description="SusD-like N-terminal" evidence="7">
    <location>
        <begin position="63"/>
        <end position="200"/>
    </location>
</feature>
<dbReference type="Gene3D" id="1.25.40.390">
    <property type="match status" value="1"/>
</dbReference>
<evidence type="ECO:0000256" key="5">
    <source>
        <dbReference type="ARBA" id="ARBA00023237"/>
    </source>
</evidence>
<dbReference type="EMBL" id="VZBQ01000019">
    <property type="protein sequence ID" value="MQN88622.1"/>
    <property type="molecule type" value="Genomic_DNA"/>
</dbReference>
<evidence type="ECO:0000256" key="3">
    <source>
        <dbReference type="ARBA" id="ARBA00022729"/>
    </source>
</evidence>
<sequence>MKNIKNIIKKALLFTGSTLLLAACSLNVPPPDQFSDPDAITDVNTGRSLLTSCYLSYPHQEYEFSLLGNDFCPTNLSGKDVETQNLYNWQDKNISNLSSTVWPAYYTCISNCDVLLERIDKITTETAADLQEKQAIKAEAQLLKAMCYFDLLRIYATPYDENPDADGIIIKNMFGFETNDRSSKKVCIGMINSLITEASEVRNQPSKNGWLSQTAADYLLAETALYMGDYKKAVEYADDVIEQGDDSKIGGESYSRLWRTESYGGRIFAFNTQNSYYIAIEYDSSEGDYYAVNPAFTFTDEDVRAKYTLYPKDQNGKTRNLMGKYNMMNKQGTQPNYINRMRYAGAYFIAAEAYARDNNEQMARERINHYLQLVSADPIADNTTGDALVQAILAEKYKEFVGEGSNYFDLKRTHADLNRLSAWGGAATAKISKDDYRWNFPIPASEYKYNNNVSQNDKWPINR</sequence>
<keyword evidence="3" id="KW-0732">Signal</keyword>
<protein>
    <submittedName>
        <fullName evidence="8">RagB/SusD family nutrient uptake outer membrane protein</fullName>
    </submittedName>
</protein>
<comment type="similarity">
    <text evidence="2">Belongs to the SusD family.</text>
</comment>
<comment type="subcellular location">
    <subcellularLocation>
        <location evidence="1">Cell outer membrane</location>
    </subcellularLocation>
</comment>
<evidence type="ECO:0000256" key="4">
    <source>
        <dbReference type="ARBA" id="ARBA00023136"/>
    </source>
</evidence>
<accession>A0A646HGS4</accession>
<dbReference type="GO" id="GO:0009279">
    <property type="term" value="C:cell outer membrane"/>
    <property type="evidence" value="ECO:0007669"/>
    <property type="project" value="UniProtKB-SubCell"/>
</dbReference>
<evidence type="ECO:0000256" key="2">
    <source>
        <dbReference type="ARBA" id="ARBA00006275"/>
    </source>
</evidence>
<evidence type="ECO:0000313" key="9">
    <source>
        <dbReference type="Proteomes" id="UP000420635"/>
    </source>
</evidence>
<dbReference type="AlphaFoldDB" id="A0A646HGS4"/>
<keyword evidence="5" id="KW-0998">Cell outer membrane</keyword>
<dbReference type="Proteomes" id="UP000420635">
    <property type="component" value="Unassembled WGS sequence"/>
</dbReference>
<dbReference type="PROSITE" id="PS51257">
    <property type="entry name" value="PROKAR_LIPOPROTEIN"/>
    <property type="match status" value="1"/>
</dbReference>
<name>A0A646HGS4_9BACT</name>
<evidence type="ECO:0000259" key="6">
    <source>
        <dbReference type="Pfam" id="PF07980"/>
    </source>
</evidence>
<comment type="caution">
    <text evidence="8">The sequence shown here is derived from an EMBL/GenBank/DDBJ whole genome shotgun (WGS) entry which is preliminary data.</text>
</comment>
<reference evidence="9" key="1">
    <citation type="submission" date="2019-09" db="EMBL/GenBank/DDBJ databases">
        <title>Distinct polysaccharide growth profiles of human intestinal Prevotella copri isolates.</title>
        <authorList>
            <person name="Fehlner-Peach H."/>
            <person name="Magnabosco C."/>
            <person name="Raghavan V."/>
            <person name="Scher J.U."/>
            <person name="Tett A."/>
            <person name="Cox L.M."/>
            <person name="Gottsegen C."/>
            <person name="Watters A."/>
            <person name="Wiltshire- Gordon J.D."/>
            <person name="Segata N."/>
            <person name="Bonneau R."/>
            <person name="Littman D.R."/>
        </authorList>
    </citation>
    <scope>NUCLEOTIDE SEQUENCE [LARGE SCALE GENOMIC DNA]</scope>
    <source>
        <strain evidence="9">iP54</strain>
    </source>
</reference>
<organism evidence="8 9">
    <name type="scientific">Segatella copri</name>
    <dbReference type="NCBI Taxonomy" id="165179"/>
    <lineage>
        <taxon>Bacteria</taxon>
        <taxon>Pseudomonadati</taxon>
        <taxon>Bacteroidota</taxon>
        <taxon>Bacteroidia</taxon>
        <taxon>Bacteroidales</taxon>
        <taxon>Prevotellaceae</taxon>
        <taxon>Segatella</taxon>
    </lineage>
</organism>
<proteinExistence type="inferred from homology"/>
<evidence type="ECO:0000256" key="1">
    <source>
        <dbReference type="ARBA" id="ARBA00004442"/>
    </source>
</evidence>
<dbReference type="InterPro" id="IPR011990">
    <property type="entry name" value="TPR-like_helical_dom_sf"/>
</dbReference>